<proteinExistence type="predicted"/>
<feature type="compositionally biased region" description="Low complexity" evidence="1">
    <location>
        <begin position="32"/>
        <end position="42"/>
    </location>
</feature>
<dbReference type="RefSeq" id="WP_304537393.1">
    <property type="nucleotide sequence ID" value="NZ_JAUQOM010000015.1"/>
</dbReference>
<feature type="region of interest" description="Disordered" evidence="1">
    <location>
        <begin position="1"/>
        <end position="53"/>
    </location>
</feature>
<protein>
    <submittedName>
        <fullName evidence="2">Uncharacterized protein</fullName>
    </submittedName>
</protein>
<keyword evidence="3" id="KW-1185">Reference proteome</keyword>
<accession>A0ABT8ZUE7</accession>
<evidence type="ECO:0000256" key="1">
    <source>
        <dbReference type="SAM" id="MobiDB-lite"/>
    </source>
</evidence>
<dbReference type="Proteomes" id="UP001176471">
    <property type="component" value="Unassembled WGS sequence"/>
</dbReference>
<comment type="caution">
    <text evidence="2">The sequence shown here is derived from an EMBL/GenBank/DDBJ whole genome shotgun (WGS) entry which is preliminary data.</text>
</comment>
<reference evidence="2" key="1">
    <citation type="submission" date="2023-07" db="EMBL/GenBank/DDBJ databases">
        <title>Bacterial whole genome sequence for Sphingobium sp. HBC34.</title>
        <authorList>
            <person name="Le V."/>
            <person name="Ko S.-R."/>
            <person name="Ahn C.-Y."/>
            <person name="Oh H.-M."/>
        </authorList>
    </citation>
    <scope>NUCLEOTIDE SEQUENCE</scope>
    <source>
        <strain evidence="2">HBC34</strain>
    </source>
</reference>
<evidence type="ECO:0000313" key="2">
    <source>
        <dbReference type="EMBL" id="MDO7837086.1"/>
    </source>
</evidence>
<dbReference type="EMBL" id="JAUQOM010000015">
    <property type="protein sequence ID" value="MDO7837086.1"/>
    <property type="molecule type" value="Genomic_DNA"/>
</dbReference>
<sequence>MPDSIPNSWEPDPRQVGKNWRDMFRDPQRDGQPPSQAAQPPTARDELPDEDGGALDLTEYKPWIVQRVRSRPALMLELRRYEPRSGFWHSWGLPYHALCTVESVGDRMLSLDFSSGRQFVIKGRGLHELTRHIQQGTVLGIIEHSIALWPGSMTQPIVTAIRRVDAAS</sequence>
<gene>
    <name evidence="2" type="ORF">Q4610_18745</name>
</gene>
<feature type="compositionally biased region" description="Basic and acidic residues" evidence="1">
    <location>
        <begin position="11"/>
        <end position="29"/>
    </location>
</feature>
<name>A0ABT8ZUE7_9SPHN</name>
<organism evidence="2 3">
    <name type="scientific">Sphingobium cyanobacteriorum</name>
    <dbReference type="NCBI Taxonomy" id="3063954"/>
    <lineage>
        <taxon>Bacteria</taxon>
        <taxon>Pseudomonadati</taxon>
        <taxon>Pseudomonadota</taxon>
        <taxon>Alphaproteobacteria</taxon>
        <taxon>Sphingomonadales</taxon>
        <taxon>Sphingomonadaceae</taxon>
        <taxon>Sphingobium</taxon>
    </lineage>
</organism>
<evidence type="ECO:0000313" key="3">
    <source>
        <dbReference type="Proteomes" id="UP001176471"/>
    </source>
</evidence>